<dbReference type="EMBL" id="JAUJEB010000001">
    <property type="protein sequence ID" value="MDN5211410.1"/>
    <property type="molecule type" value="Genomic_DNA"/>
</dbReference>
<sequence length="238" mass="28125">MEVLEQDWLTKGLMDFEYKKYILLAYLQKVKENFNDLKLYPFLSDLAFHYKNLIQLKSNKSLIYRNFPKEITKAEFKKLKFHYKKLVEDSQLMELIEQILNFAMPEMEGLMEEGKDIYENVEENVSIESVGITPLYNQEGYFFLNQTFAKETKIFQYQITVFESANEKYRGINTVFVKDVKNKIGRSFEQIKLELVKTRKELPNPATFLINVDIFCPLKETVMPIAKRLLVKHLSLAA</sequence>
<protein>
    <submittedName>
        <fullName evidence="1">Uncharacterized protein</fullName>
    </submittedName>
</protein>
<organism evidence="1 2">
    <name type="scientific">Agaribacillus aureus</name>
    <dbReference type="NCBI Taxonomy" id="3051825"/>
    <lineage>
        <taxon>Bacteria</taxon>
        <taxon>Pseudomonadati</taxon>
        <taxon>Bacteroidota</taxon>
        <taxon>Cytophagia</taxon>
        <taxon>Cytophagales</taxon>
        <taxon>Splendidivirgaceae</taxon>
        <taxon>Agaribacillus</taxon>
    </lineage>
</organism>
<proteinExistence type="predicted"/>
<gene>
    <name evidence="1" type="ORF">QQ020_05090</name>
</gene>
<name>A0ABT8L134_9BACT</name>
<reference evidence="1" key="1">
    <citation type="submission" date="2023-06" db="EMBL/GenBank/DDBJ databases">
        <title>Genomic of Agaribacillus aureum.</title>
        <authorList>
            <person name="Wang G."/>
        </authorList>
    </citation>
    <scope>NUCLEOTIDE SEQUENCE</scope>
    <source>
        <strain evidence="1">BMA12</strain>
    </source>
</reference>
<keyword evidence="2" id="KW-1185">Reference proteome</keyword>
<evidence type="ECO:0000313" key="1">
    <source>
        <dbReference type="EMBL" id="MDN5211410.1"/>
    </source>
</evidence>
<accession>A0ABT8L134</accession>
<comment type="caution">
    <text evidence="1">The sequence shown here is derived from an EMBL/GenBank/DDBJ whole genome shotgun (WGS) entry which is preliminary data.</text>
</comment>
<dbReference type="RefSeq" id="WP_346756743.1">
    <property type="nucleotide sequence ID" value="NZ_JAUJEB010000001.1"/>
</dbReference>
<evidence type="ECO:0000313" key="2">
    <source>
        <dbReference type="Proteomes" id="UP001172083"/>
    </source>
</evidence>
<dbReference type="Proteomes" id="UP001172083">
    <property type="component" value="Unassembled WGS sequence"/>
</dbReference>